<accession>A0A5Q0BJ82</accession>
<feature type="domain" description="EAL" evidence="4">
    <location>
        <begin position="598"/>
        <end position="852"/>
    </location>
</feature>
<dbReference type="AlphaFoldDB" id="A0A5Q0BJ82"/>
<keyword evidence="1" id="KW-0175">Coiled coil</keyword>
<dbReference type="Gene3D" id="3.30.450.20">
    <property type="entry name" value="PAS domain"/>
    <property type="match status" value="3"/>
</dbReference>
<evidence type="ECO:0000313" key="7">
    <source>
        <dbReference type="Proteomes" id="UP000325755"/>
    </source>
</evidence>
<feature type="domain" description="PAS" evidence="2">
    <location>
        <begin position="292"/>
        <end position="340"/>
    </location>
</feature>
<evidence type="ECO:0000256" key="1">
    <source>
        <dbReference type="SAM" id="Coils"/>
    </source>
</evidence>
<dbReference type="InterPro" id="IPR001633">
    <property type="entry name" value="EAL_dom"/>
</dbReference>
<dbReference type="Pfam" id="PF00990">
    <property type="entry name" value="GGDEF"/>
    <property type="match status" value="1"/>
</dbReference>
<dbReference type="InterPro" id="IPR035919">
    <property type="entry name" value="EAL_sf"/>
</dbReference>
<dbReference type="KEGG" id="mmob:F6R98_14130"/>
<dbReference type="Pfam" id="PF00989">
    <property type="entry name" value="PAS"/>
    <property type="match status" value="1"/>
</dbReference>
<dbReference type="PROSITE" id="PS50887">
    <property type="entry name" value="GGDEF"/>
    <property type="match status" value="1"/>
</dbReference>
<dbReference type="InterPro" id="IPR029787">
    <property type="entry name" value="Nucleotide_cyclase"/>
</dbReference>
<dbReference type="InterPro" id="IPR000014">
    <property type="entry name" value="PAS"/>
</dbReference>
<dbReference type="Gene3D" id="3.30.70.270">
    <property type="match status" value="1"/>
</dbReference>
<feature type="domain" description="PAS" evidence="2">
    <location>
        <begin position="174"/>
        <end position="217"/>
    </location>
</feature>
<dbReference type="InterPro" id="IPR052155">
    <property type="entry name" value="Biofilm_reg_signaling"/>
</dbReference>
<dbReference type="PROSITE" id="PS50112">
    <property type="entry name" value="PAS"/>
    <property type="match status" value="3"/>
</dbReference>
<dbReference type="RefSeq" id="WP_153249602.1">
    <property type="nucleotide sequence ID" value="NZ_CP044205.1"/>
</dbReference>
<dbReference type="SMART" id="SM00091">
    <property type="entry name" value="PAS"/>
    <property type="match status" value="3"/>
</dbReference>
<evidence type="ECO:0000313" key="6">
    <source>
        <dbReference type="EMBL" id="QFY43619.1"/>
    </source>
</evidence>
<dbReference type="EMBL" id="CP044205">
    <property type="protein sequence ID" value="QFY43619.1"/>
    <property type="molecule type" value="Genomic_DNA"/>
</dbReference>
<dbReference type="PROSITE" id="PS50883">
    <property type="entry name" value="EAL"/>
    <property type="match status" value="1"/>
</dbReference>
<dbReference type="GO" id="GO:0006355">
    <property type="term" value="P:regulation of DNA-templated transcription"/>
    <property type="evidence" value="ECO:0007669"/>
    <property type="project" value="InterPro"/>
</dbReference>
<dbReference type="PANTHER" id="PTHR44757:SF2">
    <property type="entry name" value="BIOFILM ARCHITECTURE MAINTENANCE PROTEIN MBAA"/>
    <property type="match status" value="1"/>
</dbReference>
<dbReference type="NCBIfam" id="TIGR00229">
    <property type="entry name" value="sensory_box"/>
    <property type="match status" value="3"/>
</dbReference>
<dbReference type="Pfam" id="PF13426">
    <property type="entry name" value="PAS_9"/>
    <property type="match status" value="1"/>
</dbReference>
<dbReference type="InterPro" id="IPR013767">
    <property type="entry name" value="PAS_fold"/>
</dbReference>
<dbReference type="InterPro" id="IPR001610">
    <property type="entry name" value="PAC"/>
</dbReference>
<protein>
    <submittedName>
        <fullName evidence="6">EAL domain-containing protein</fullName>
    </submittedName>
</protein>
<sequence length="856" mass="96340">MSLLIETMHRYRRRYALELKKTTEAHNALAGDEMRLKKILDNLFAYVALLDTSGIVLEVNKAPLERAGYRREDVVGLFFYDAPWWSYDSKVQLQLIDAIDAARRGQTLRYDAVVKMGGDLVPIDFKISPVCDDSGQIIGLLPTGVDISERKQVENKLRESERQARSALALLQKSETRFRELFENSPVAYQALDEKGRCLDVNDRSCLMLGYGREELLKLSFCDLLPDPAGLARAGFLSGLLCDGAISKELELKCKNGSLITVLLSGAVQRDAGGDFVRTHCTLHDITERKNAEEALRIAAATFETHEAILVTDSEGNILRVNRAFQKITGYASHEVLGKNPRILSSERHDEAFYAEMWRSLLNKGAWAGEVWDRRKSGEIYPKWMTITAVKDAQGKTTEYVAIFSDITERKQNEEEIRNLAFYDALTMLPNRRLLLDRFHRALSVSERSKQYGAVLFLDMDKFKLLNDTLGHNYGDLMLVEVAERIKPCVRDVDTVARIGGDEFVVLVEKISLSPVYASQKVAWIAEKIRSTLAVPYRIGQHVHHSSPSIGVCLFCGKRVAVDDLLKHADFAMYQAKNAGRNTVRFYDPVLQRAVEERAMLERDLRCSIADGQLHLYYQLQLDKNLMPLGAEALIRWMHPVRGMMSPAQFIPVAEESLLILDIGRWVINSACRQLAEWGRNIKMQNLLLAVNVSTHQFRMPDFVGSIQSAIQEHRIDPSRLKLELTEGVILDDISDVVAKMQALKALGIGLSLDDFGTGYSSLSCLKRLPIDQIKIDRSFVRDVVSNPDDAVMVKTIIDMATNFRLNVIAEGVETEAQLAFLKESGCMAFQGYYIGKPAPIDDFVVGLGNTDRILH</sequence>
<dbReference type="Proteomes" id="UP000325755">
    <property type="component" value="Chromosome"/>
</dbReference>
<organism evidence="6 7">
    <name type="scientific">Candidatus Methylospira mobilis</name>
    <dbReference type="NCBI Taxonomy" id="1808979"/>
    <lineage>
        <taxon>Bacteria</taxon>
        <taxon>Pseudomonadati</taxon>
        <taxon>Pseudomonadota</taxon>
        <taxon>Gammaproteobacteria</taxon>
        <taxon>Methylococcales</taxon>
        <taxon>Methylococcaceae</taxon>
        <taxon>Candidatus Methylospira</taxon>
    </lineage>
</organism>
<dbReference type="InterPro" id="IPR043128">
    <property type="entry name" value="Rev_trsase/Diguanyl_cyclase"/>
</dbReference>
<dbReference type="InterPro" id="IPR035965">
    <property type="entry name" value="PAS-like_dom_sf"/>
</dbReference>
<dbReference type="InterPro" id="IPR000160">
    <property type="entry name" value="GGDEF_dom"/>
</dbReference>
<evidence type="ECO:0000259" key="3">
    <source>
        <dbReference type="PROSITE" id="PS50113"/>
    </source>
</evidence>
<dbReference type="InterPro" id="IPR000700">
    <property type="entry name" value="PAS-assoc_C"/>
</dbReference>
<dbReference type="PANTHER" id="PTHR44757">
    <property type="entry name" value="DIGUANYLATE CYCLASE DGCP"/>
    <property type="match status" value="1"/>
</dbReference>
<dbReference type="Pfam" id="PF08448">
    <property type="entry name" value="PAS_4"/>
    <property type="match status" value="1"/>
</dbReference>
<dbReference type="NCBIfam" id="TIGR00254">
    <property type="entry name" value="GGDEF"/>
    <property type="match status" value="1"/>
</dbReference>
<feature type="coiled-coil region" evidence="1">
    <location>
        <begin position="150"/>
        <end position="177"/>
    </location>
</feature>
<keyword evidence="7" id="KW-1185">Reference proteome</keyword>
<feature type="domain" description="PAS" evidence="2">
    <location>
        <begin position="32"/>
        <end position="76"/>
    </location>
</feature>
<proteinExistence type="predicted"/>
<dbReference type="SMART" id="SM00267">
    <property type="entry name" value="GGDEF"/>
    <property type="match status" value="1"/>
</dbReference>
<dbReference type="Pfam" id="PF00563">
    <property type="entry name" value="EAL"/>
    <property type="match status" value="1"/>
</dbReference>
<dbReference type="SUPFAM" id="SSF55073">
    <property type="entry name" value="Nucleotide cyclase"/>
    <property type="match status" value="1"/>
</dbReference>
<name>A0A5Q0BJ82_9GAMM</name>
<evidence type="ECO:0000259" key="2">
    <source>
        <dbReference type="PROSITE" id="PS50112"/>
    </source>
</evidence>
<dbReference type="Gene3D" id="3.20.20.450">
    <property type="entry name" value="EAL domain"/>
    <property type="match status" value="1"/>
</dbReference>
<feature type="domain" description="PAC" evidence="3">
    <location>
        <begin position="106"/>
        <end position="159"/>
    </location>
</feature>
<dbReference type="PROSITE" id="PS50113">
    <property type="entry name" value="PAC"/>
    <property type="match status" value="3"/>
</dbReference>
<dbReference type="SUPFAM" id="SSF55785">
    <property type="entry name" value="PYP-like sensor domain (PAS domain)"/>
    <property type="match status" value="3"/>
</dbReference>
<evidence type="ECO:0000259" key="5">
    <source>
        <dbReference type="PROSITE" id="PS50887"/>
    </source>
</evidence>
<dbReference type="SUPFAM" id="SSF141868">
    <property type="entry name" value="EAL domain-like"/>
    <property type="match status" value="1"/>
</dbReference>
<evidence type="ECO:0000259" key="4">
    <source>
        <dbReference type="PROSITE" id="PS50883"/>
    </source>
</evidence>
<dbReference type="FunCoup" id="A0A5Q0BJ82">
    <property type="interactions" value="277"/>
</dbReference>
<dbReference type="CDD" id="cd00130">
    <property type="entry name" value="PAS"/>
    <property type="match status" value="3"/>
</dbReference>
<dbReference type="InterPro" id="IPR013656">
    <property type="entry name" value="PAS_4"/>
</dbReference>
<dbReference type="SMART" id="SM00052">
    <property type="entry name" value="EAL"/>
    <property type="match status" value="1"/>
</dbReference>
<dbReference type="SMART" id="SM00086">
    <property type="entry name" value="PAC"/>
    <property type="match status" value="3"/>
</dbReference>
<dbReference type="CDD" id="cd01948">
    <property type="entry name" value="EAL"/>
    <property type="match status" value="1"/>
</dbReference>
<dbReference type="CDD" id="cd01949">
    <property type="entry name" value="GGDEF"/>
    <property type="match status" value="1"/>
</dbReference>
<dbReference type="InParanoid" id="A0A5Q0BJ82"/>
<feature type="domain" description="GGDEF" evidence="5">
    <location>
        <begin position="451"/>
        <end position="589"/>
    </location>
</feature>
<dbReference type="OrthoDB" id="9804951at2"/>
<feature type="domain" description="PAC" evidence="3">
    <location>
        <begin position="367"/>
        <end position="419"/>
    </location>
</feature>
<reference evidence="6 7" key="1">
    <citation type="submission" date="2019-09" db="EMBL/GenBank/DDBJ databases">
        <title>Ecophysiology of the spiral-shaped methanotroph Methylospira mobilis as revealed by the complete genome sequence.</title>
        <authorList>
            <person name="Oshkin I.Y."/>
            <person name="Dedysh S.N."/>
            <person name="Miroshnikov K."/>
            <person name="Danilova O.V."/>
            <person name="Hakobyan A."/>
            <person name="Liesack W."/>
        </authorList>
    </citation>
    <scope>NUCLEOTIDE SEQUENCE [LARGE SCALE GENOMIC DNA]</scope>
    <source>
        <strain evidence="6 7">Shm1</strain>
    </source>
</reference>
<gene>
    <name evidence="6" type="ORF">F6R98_14130</name>
</gene>
<feature type="domain" description="PAC" evidence="3">
    <location>
        <begin position="246"/>
        <end position="298"/>
    </location>
</feature>